<dbReference type="EMBL" id="JBEUOH010000020">
    <property type="protein sequence ID" value="KAL0868946.1"/>
    <property type="molecule type" value="Genomic_DNA"/>
</dbReference>
<feature type="active site" description="Proton donor/acceptor" evidence="11">
    <location>
        <position position="770"/>
    </location>
</feature>
<feature type="domain" description="Peptidase M14" evidence="13">
    <location>
        <begin position="512"/>
        <end position="804"/>
    </location>
</feature>
<dbReference type="Pfam" id="PF02244">
    <property type="entry name" value="Propep_M14"/>
    <property type="match status" value="2"/>
</dbReference>
<dbReference type="Gene3D" id="3.40.630.10">
    <property type="entry name" value="Zn peptidases"/>
    <property type="match status" value="2"/>
</dbReference>
<evidence type="ECO:0000256" key="7">
    <source>
        <dbReference type="ARBA" id="ARBA00022801"/>
    </source>
</evidence>
<keyword evidence="9" id="KW-0482">Metalloprotease</keyword>
<organism evidence="14 15">
    <name type="scientific">Loxostege sticticalis</name>
    <name type="common">Beet webworm moth</name>
    <dbReference type="NCBI Taxonomy" id="481309"/>
    <lineage>
        <taxon>Eukaryota</taxon>
        <taxon>Metazoa</taxon>
        <taxon>Ecdysozoa</taxon>
        <taxon>Arthropoda</taxon>
        <taxon>Hexapoda</taxon>
        <taxon>Insecta</taxon>
        <taxon>Pterygota</taxon>
        <taxon>Neoptera</taxon>
        <taxon>Endopterygota</taxon>
        <taxon>Lepidoptera</taxon>
        <taxon>Glossata</taxon>
        <taxon>Ditrysia</taxon>
        <taxon>Pyraloidea</taxon>
        <taxon>Crambidae</taxon>
        <taxon>Pyraustinae</taxon>
        <taxon>Loxostege</taxon>
    </lineage>
</organism>
<dbReference type="SUPFAM" id="SSF53187">
    <property type="entry name" value="Zn-dependent exopeptidases"/>
    <property type="match status" value="2"/>
</dbReference>
<feature type="domain" description="Peptidase M14" evidence="13">
    <location>
        <begin position="121"/>
        <end position="416"/>
    </location>
</feature>
<dbReference type="Gene3D" id="3.30.70.340">
    <property type="entry name" value="Metallocarboxypeptidase-like"/>
    <property type="match status" value="2"/>
</dbReference>
<dbReference type="SUPFAM" id="SSF54897">
    <property type="entry name" value="Protease propeptides/inhibitors"/>
    <property type="match status" value="2"/>
</dbReference>
<keyword evidence="4" id="KW-0645">Protease</keyword>
<dbReference type="PROSITE" id="PS52035">
    <property type="entry name" value="PEPTIDASE_M14"/>
    <property type="match status" value="2"/>
</dbReference>
<dbReference type="Pfam" id="PF00246">
    <property type="entry name" value="Peptidase_M14"/>
    <property type="match status" value="2"/>
</dbReference>
<dbReference type="PANTHER" id="PTHR11705">
    <property type="entry name" value="PROTEASE FAMILY M14 CARBOXYPEPTIDASE A,B"/>
    <property type="match status" value="1"/>
</dbReference>
<accession>A0ABR3HF91</accession>
<evidence type="ECO:0000256" key="3">
    <source>
        <dbReference type="ARBA" id="ARBA00022645"/>
    </source>
</evidence>
<evidence type="ECO:0000256" key="2">
    <source>
        <dbReference type="ARBA" id="ARBA00005988"/>
    </source>
</evidence>
<comment type="caution">
    <text evidence="14">The sequence shown here is derived from an EMBL/GenBank/DDBJ whole genome shotgun (WGS) entry which is preliminary data.</text>
</comment>
<dbReference type="Proteomes" id="UP001549920">
    <property type="component" value="Unassembled WGS sequence"/>
</dbReference>
<dbReference type="SMART" id="SM00631">
    <property type="entry name" value="Zn_pept"/>
    <property type="match status" value="2"/>
</dbReference>
<protein>
    <recommendedName>
        <fullName evidence="13">Peptidase M14 domain-containing protein</fullName>
    </recommendedName>
</protein>
<keyword evidence="5" id="KW-0479">Metal-binding</keyword>
<comment type="similarity">
    <text evidence="2 11">Belongs to the peptidase M14 family.</text>
</comment>
<comment type="caution">
    <text evidence="11">Lacks conserved residue(s) required for the propagation of feature annotation.</text>
</comment>
<feature type="chain" id="PRO_5046420934" description="Peptidase M14 domain-containing protein" evidence="12">
    <location>
        <begin position="22"/>
        <end position="853"/>
    </location>
</feature>
<sequence length="853" mass="100248">MNAKVVALVVIFVTNFRLCQSKRYDNFTLFEVIPTEPDHLKFLQNLETQKYIDMMFWKKPVKLFHEVHFIVNPVDVNLFLERARHYRMHATILANNVQRLFDDQKIKRYLRLRVETFSWDYYHTLEDIYQWLQDLAQKFPSLVELHTIGKSFEDREMFAIGIKRGSSEKSAVIVEGGIHGSEWISIEFVTYLTHQLIHCNESSEWMLCDLAQKYDWYLIPVVNPDGYDFSIKTDRLWRKNRSPNGEHFGVDLNRNFDYSFGKFASSFNMKDEEYCGAFPFSEPEVEALSKFVDQRRKRLQFYFAFHGYGQKIVIPLSDRINHVGDYGEMENYAKQAIMKMYTLYKTKYAVGTFYDTLGFRISGNSASWVKKSFRVKYVYTVMLRDNGTYGFALPPDQIIPTCKEALAGMVVMMTKYYNYTLYRGMPVTVEHLHYFKHLSDFYSNINFWRPPSTVFRPIEFAMPPDEREKFLREAKEREIYLTTVIPDLQKAFDKQTVKAYIRRNMASFDWSSYFRLKDIYSWLKDMATKYPDEMRVITIGKTFEDRNINAVRIILKGSKRRSRVIVEGGVHAREWIAPAFVTYMISEILRSPTKEDEELYNIAMTYEWYFVPVLNPDGYEYSHIEDRQWRKNRQDGHGVDINRNFGYGFGKVGVSKKKDLDIYGGPNAFSEKESQAMSNFISALSEKIEYYLAFHSYGQCMIIPYAHSSKHRENFDEVHNMGLMASKNISRRYGTHYSVGTAYETVGRLEADVMILFITINAFRYVMTFELRDNGQFGFCLPPELILPTCRETMDGMKSILAPRTTDFKKLRLPEETSTVASSDENNESEKNTVLDTLVVVCNVFYFIIVRFD</sequence>
<feature type="signal peptide" evidence="12">
    <location>
        <begin position="1"/>
        <end position="21"/>
    </location>
</feature>
<keyword evidence="6 12" id="KW-0732">Signal</keyword>
<evidence type="ECO:0000256" key="9">
    <source>
        <dbReference type="ARBA" id="ARBA00023049"/>
    </source>
</evidence>
<name>A0ABR3HF91_LOXSC</name>
<evidence type="ECO:0000256" key="6">
    <source>
        <dbReference type="ARBA" id="ARBA00022729"/>
    </source>
</evidence>
<evidence type="ECO:0000313" key="15">
    <source>
        <dbReference type="Proteomes" id="UP001549920"/>
    </source>
</evidence>
<proteinExistence type="inferred from homology"/>
<keyword evidence="10" id="KW-1015">Disulfide bond</keyword>
<comment type="cofactor">
    <cofactor evidence="1">
        <name>Zn(2+)</name>
        <dbReference type="ChEBI" id="CHEBI:29105"/>
    </cofactor>
</comment>
<keyword evidence="8" id="KW-0862">Zinc</keyword>
<evidence type="ECO:0000256" key="10">
    <source>
        <dbReference type="ARBA" id="ARBA00023157"/>
    </source>
</evidence>
<evidence type="ECO:0000256" key="12">
    <source>
        <dbReference type="SAM" id="SignalP"/>
    </source>
</evidence>
<evidence type="ECO:0000259" key="13">
    <source>
        <dbReference type="PROSITE" id="PS52035"/>
    </source>
</evidence>
<dbReference type="PRINTS" id="PR00765">
    <property type="entry name" value="CRBOXYPTASEA"/>
</dbReference>
<evidence type="ECO:0000256" key="11">
    <source>
        <dbReference type="PROSITE-ProRule" id="PRU01379"/>
    </source>
</evidence>
<evidence type="ECO:0000256" key="8">
    <source>
        <dbReference type="ARBA" id="ARBA00022833"/>
    </source>
</evidence>
<dbReference type="InterPro" id="IPR036990">
    <property type="entry name" value="M14A-like_propep"/>
</dbReference>
<keyword evidence="15" id="KW-1185">Reference proteome</keyword>
<dbReference type="InterPro" id="IPR000834">
    <property type="entry name" value="Peptidase_M14"/>
</dbReference>
<keyword evidence="7" id="KW-0378">Hydrolase</keyword>
<evidence type="ECO:0000256" key="4">
    <source>
        <dbReference type="ARBA" id="ARBA00022670"/>
    </source>
</evidence>
<dbReference type="InterPro" id="IPR003146">
    <property type="entry name" value="M14A_act_pep"/>
</dbReference>
<gene>
    <name evidence="14" type="ORF">ABMA27_007274</name>
</gene>
<keyword evidence="3" id="KW-0121">Carboxypeptidase</keyword>
<evidence type="ECO:0000256" key="1">
    <source>
        <dbReference type="ARBA" id="ARBA00001947"/>
    </source>
</evidence>
<reference evidence="14 15" key="1">
    <citation type="submission" date="2024-06" db="EMBL/GenBank/DDBJ databases">
        <title>A chromosome-level genome assembly of beet webworm, Loxostege sticticalis.</title>
        <authorList>
            <person name="Zhang Y."/>
        </authorList>
    </citation>
    <scope>NUCLEOTIDE SEQUENCE [LARGE SCALE GENOMIC DNA]</scope>
    <source>
        <strain evidence="14">AQ026</strain>
        <tissue evidence="14">Whole body</tissue>
    </source>
</reference>
<evidence type="ECO:0000256" key="5">
    <source>
        <dbReference type="ARBA" id="ARBA00022723"/>
    </source>
</evidence>
<dbReference type="PANTHER" id="PTHR11705:SF153">
    <property type="entry name" value="ZINC CARBOXYPEPTIDASE A 1-LIKE PROTEIN"/>
    <property type="match status" value="1"/>
</dbReference>
<evidence type="ECO:0000313" key="14">
    <source>
        <dbReference type="EMBL" id="KAL0868946.1"/>
    </source>
</evidence>